<gene>
    <name evidence="6" type="ORF">GCM10023195_65240</name>
</gene>
<evidence type="ECO:0000256" key="4">
    <source>
        <dbReference type="PROSITE-ProRule" id="PRU00335"/>
    </source>
</evidence>
<sequence length="255" mass="28106">MRRPPGLAWSGQGIDEGGRVAMTTRRERLRAELDRDIRMSARRLLGADGPAAMTLAAIARDVGITAPAIYRYYESHDDLVRAVADDLIEDLVTTLQAAADPSHDLLARLSGATNAIRTWALEHPSEFAFLFGTPNKATGRAQGEISATWVVRLAHLFGGLFEELWRQRPFSVLPDESLAPALRDELASYRKTTGLDLPLGAIWTLLTCWHRIYAGVCLEIFGHLGVGIDDHGPMYDQMLVELMASIGLTYEPPAR</sequence>
<dbReference type="SUPFAM" id="SSF46689">
    <property type="entry name" value="Homeodomain-like"/>
    <property type="match status" value="1"/>
</dbReference>
<dbReference type="Gene3D" id="1.10.357.10">
    <property type="entry name" value="Tetracycline Repressor, domain 2"/>
    <property type="match status" value="1"/>
</dbReference>
<dbReference type="Proteomes" id="UP001500212">
    <property type="component" value="Unassembled WGS sequence"/>
</dbReference>
<evidence type="ECO:0000256" key="1">
    <source>
        <dbReference type="ARBA" id="ARBA00023015"/>
    </source>
</evidence>
<protein>
    <submittedName>
        <fullName evidence="6">TetR/AcrR family transcriptional regulator</fullName>
    </submittedName>
</protein>
<evidence type="ECO:0000313" key="7">
    <source>
        <dbReference type="Proteomes" id="UP001500212"/>
    </source>
</evidence>
<dbReference type="PROSITE" id="PS50977">
    <property type="entry name" value="HTH_TETR_2"/>
    <property type="match status" value="1"/>
</dbReference>
<name>A0ABP8TVV5_9ACTN</name>
<keyword evidence="3" id="KW-0804">Transcription</keyword>
<accession>A0ABP8TVV5</accession>
<dbReference type="InterPro" id="IPR025996">
    <property type="entry name" value="MT1864/Rv1816-like_C"/>
</dbReference>
<proteinExistence type="predicted"/>
<dbReference type="SUPFAM" id="SSF48498">
    <property type="entry name" value="Tetracyclin repressor-like, C-terminal domain"/>
    <property type="match status" value="1"/>
</dbReference>
<dbReference type="PANTHER" id="PTHR30055">
    <property type="entry name" value="HTH-TYPE TRANSCRIPTIONAL REGULATOR RUTR"/>
    <property type="match status" value="1"/>
</dbReference>
<keyword evidence="7" id="KW-1185">Reference proteome</keyword>
<evidence type="ECO:0000256" key="2">
    <source>
        <dbReference type="ARBA" id="ARBA00023125"/>
    </source>
</evidence>
<reference evidence="7" key="1">
    <citation type="journal article" date="2019" name="Int. J. Syst. Evol. Microbiol.">
        <title>The Global Catalogue of Microorganisms (GCM) 10K type strain sequencing project: providing services to taxonomists for standard genome sequencing and annotation.</title>
        <authorList>
            <consortium name="The Broad Institute Genomics Platform"/>
            <consortium name="The Broad Institute Genome Sequencing Center for Infectious Disease"/>
            <person name="Wu L."/>
            <person name="Ma J."/>
        </authorList>
    </citation>
    <scope>NUCLEOTIDE SEQUENCE [LARGE SCALE GENOMIC DNA]</scope>
    <source>
        <strain evidence="7">JCM 17938</strain>
    </source>
</reference>
<dbReference type="EMBL" id="BAABHJ010000027">
    <property type="protein sequence ID" value="GAA4614884.1"/>
    <property type="molecule type" value="Genomic_DNA"/>
</dbReference>
<keyword evidence="2 4" id="KW-0238">DNA-binding</keyword>
<dbReference type="InterPro" id="IPR036271">
    <property type="entry name" value="Tet_transcr_reg_TetR-rel_C_sf"/>
</dbReference>
<feature type="domain" description="HTH tetR-type" evidence="5">
    <location>
        <begin position="31"/>
        <end position="91"/>
    </location>
</feature>
<evidence type="ECO:0000256" key="3">
    <source>
        <dbReference type="ARBA" id="ARBA00023163"/>
    </source>
</evidence>
<dbReference type="Pfam" id="PF00440">
    <property type="entry name" value="TetR_N"/>
    <property type="match status" value="1"/>
</dbReference>
<dbReference type="PANTHER" id="PTHR30055:SF243">
    <property type="entry name" value="HTH-TYPE TRANSCRIPTIONAL REGULATOR RV1816"/>
    <property type="match status" value="1"/>
</dbReference>
<dbReference type="InterPro" id="IPR009057">
    <property type="entry name" value="Homeodomain-like_sf"/>
</dbReference>
<comment type="caution">
    <text evidence="6">The sequence shown here is derived from an EMBL/GenBank/DDBJ whole genome shotgun (WGS) entry which is preliminary data.</text>
</comment>
<dbReference type="Pfam" id="PF13305">
    <property type="entry name" value="TetR_C_33"/>
    <property type="match status" value="1"/>
</dbReference>
<evidence type="ECO:0000259" key="5">
    <source>
        <dbReference type="PROSITE" id="PS50977"/>
    </source>
</evidence>
<feature type="DNA-binding region" description="H-T-H motif" evidence="4">
    <location>
        <begin position="54"/>
        <end position="73"/>
    </location>
</feature>
<keyword evidence="1" id="KW-0805">Transcription regulation</keyword>
<organism evidence="6 7">
    <name type="scientific">Actinoallomurus liliacearum</name>
    <dbReference type="NCBI Taxonomy" id="1080073"/>
    <lineage>
        <taxon>Bacteria</taxon>
        <taxon>Bacillati</taxon>
        <taxon>Actinomycetota</taxon>
        <taxon>Actinomycetes</taxon>
        <taxon>Streptosporangiales</taxon>
        <taxon>Thermomonosporaceae</taxon>
        <taxon>Actinoallomurus</taxon>
    </lineage>
</organism>
<evidence type="ECO:0000313" key="6">
    <source>
        <dbReference type="EMBL" id="GAA4614884.1"/>
    </source>
</evidence>
<dbReference type="InterPro" id="IPR001647">
    <property type="entry name" value="HTH_TetR"/>
</dbReference>
<dbReference type="InterPro" id="IPR050109">
    <property type="entry name" value="HTH-type_TetR-like_transc_reg"/>
</dbReference>